<keyword evidence="1" id="KW-0732">Signal</keyword>
<sequence length="282" mass="30557">MSLRLLVFAALISVSISSAGSSKTLEQEAREAQKRLDDMTERLMRDPYEAMGNATLPSGKTVSVRRYLNQILQGIPAEGDVVFPAHMKTTGGRKPLKLEWSVDVVGSTFLPGPEVKLADSEMVFAGVGSAENYAGLDVAGKTVIVITDDGGRSRGVRTSRSDLASQWRTALDRGAAAVLWVTSNQPALQFWDSMRATWSGVNQSPEFRDPQGHPLYPLKVAGILSHKGAKKIFANAEVDFDKSVAAALRPGFRAFALPMKASMTLQVRPADEFDSNSFKVPD</sequence>
<keyword evidence="3" id="KW-1185">Reference proteome</keyword>
<dbReference type="RefSeq" id="WP_249830991.1">
    <property type="nucleotide sequence ID" value="NZ_JAMGBE010000002.1"/>
</dbReference>
<organism evidence="2 3">
    <name type="scientific">Sphingomonas hankyongi</name>
    <dbReference type="NCBI Taxonomy" id="2908209"/>
    <lineage>
        <taxon>Bacteria</taxon>
        <taxon>Pseudomonadati</taxon>
        <taxon>Pseudomonadota</taxon>
        <taxon>Alphaproteobacteria</taxon>
        <taxon>Sphingomonadales</taxon>
        <taxon>Sphingomonadaceae</taxon>
        <taxon>Sphingomonas</taxon>
    </lineage>
</organism>
<comment type="caution">
    <text evidence="2">The sequence shown here is derived from an EMBL/GenBank/DDBJ whole genome shotgun (WGS) entry which is preliminary data.</text>
</comment>
<evidence type="ECO:0000256" key="1">
    <source>
        <dbReference type="SAM" id="SignalP"/>
    </source>
</evidence>
<dbReference type="InterPro" id="IPR046450">
    <property type="entry name" value="PA_dom_sf"/>
</dbReference>
<reference evidence="2" key="1">
    <citation type="submission" date="2022-05" db="EMBL/GenBank/DDBJ databases">
        <authorList>
            <person name="Jo J.-H."/>
            <person name="Im W.-T."/>
        </authorList>
    </citation>
    <scope>NUCLEOTIDE SEQUENCE</scope>
    <source>
        <strain evidence="2">SE220</strain>
    </source>
</reference>
<feature type="signal peptide" evidence="1">
    <location>
        <begin position="1"/>
        <end position="19"/>
    </location>
</feature>
<name>A0ABT0S0V1_9SPHN</name>
<feature type="chain" id="PRO_5047096542" description="PA domain-containing protein" evidence="1">
    <location>
        <begin position="20"/>
        <end position="282"/>
    </location>
</feature>
<accession>A0ABT0S0V1</accession>
<evidence type="ECO:0000313" key="2">
    <source>
        <dbReference type="EMBL" id="MCL6729494.1"/>
    </source>
</evidence>
<dbReference type="Gene3D" id="3.50.30.30">
    <property type="match status" value="1"/>
</dbReference>
<protein>
    <recommendedName>
        <fullName evidence="4">PA domain-containing protein</fullName>
    </recommendedName>
</protein>
<evidence type="ECO:0008006" key="4">
    <source>
        <dbReference type="Google" id="ProtNLM"/>
    </source>
</evidence>
<proteinExistence type="predicted"/>
<dbReference type="Proteomes" id="UP001165342">
    <property type="component" value="Unassembled WGS sequence"/>
</dbReference>
<dbReference type="EMBL" id="JAMGBE010000002">
    <property type="protein sequence ID" value="MCL6729494.1"/>
    <property type="molecule type" value="Genomic_DNA"/>
</dbReference>
<dbReference type="SUPFAM" id="SSF52025">
    <property type="entry name" value="PA domain"/>
    <property type="match status" value="1"/>
</dbReference>
<gene>
    <name evidence="2" type="ORF">LZ538_05405</name>
</gene>
<evidence type="ECO:0000313" key="3">
    <source>
        <dbReference type="Proteomes" id="UP001165342"/>
    </source>
</evidence>